<dbReference type="OrthoDB" id="6898175at2"/>
<dbReference type="Gene3D" id="1.20.58.300">
    <property type="entry name" value="FlgN-like"/>
    <property type="match status" value="1"/>
</dbReference>
<dbReference type="Pfam" id="PF05130">
    <property type="entry name" value="FlgN"/>
    <property type="match status" value="1"/>
</dbReference>
<gene>
    <name evidence="5" type="ORF">SAMN05216421_1968</name>
</gene>
<evidence type="ECO:0000313" key="5">
    <source>
        <dbReference type="EMBL" id="SDS67748.1"/>
    </source>
</evidence>
<dbReference type="RefSeq" id="WP_093393900.1">
    <property type="nucleotide sequence ID" value="NZ_LT629736.1"/>
</dbReference>
<dbReference type="STRING" id="487184.SAMN05216421_1968"/>
<comment type="similarity">
    <text evidence="2">Belongs to the FlgN family.</text>
</comment>
<feature type="region of interest" description="Disordered" evidence="4">
    <location>
        <begin position="132"/>
        <end position="153"/>
    </location>
</feature>
<dbReference type="EMBL" id="LT629736">
    <property type="protein sequence ID" value="SDS67748.1"/>
    <property type="molecule type" value="Genomic_DNA"/>
</dbReference>
<sequence>MIDLQTIFDQAVQDCQLFLELLDREQDALARHDMTELERLLDAKSPIIKALSLHDQAIAGWCQQAGKQAEQTMEGFIDSLGQPQLRQDYEAFRAALLRCQDANQRNARLVRHSQHATTHLIDLLRNQGESSQSVYDRQGLTSRAGSQRPLTKA</sequence>
<dbReference type="InterPro" id="IPR036679">
    <property type="entry name" value="FlgN-like_sf"/>
</dbReference>
<dbReference type="SUPFAM" id="SSF140566">
    <property type="entry name" value="FlgN-like"/>
    <property type="match status" value="1"/>
</dbReference>
<reference evidence="6" key="1">
    <citation type="submission" date="2016-10" db="EMBL/GenBank/DDBJ databases">
        <authorList>
            <person name="Varghese N."/>
            <person name="Submissions S."/>
        </authorList>
    </citation>
    <scope>NUCLEOTIDE SEQUENCE [LARGE SCALE GENOMIC DNA]</scope>
    <source>
        <strain evidence="6">NRRL B-51270</strain>
    </source>
</reference>
<dbReference type="Proteomes" id="UP000243207">
    <property type="component" value="Chromosome I"/>
</dbReference>
<dbReference type="GO" id="GO:0044780">
    <property type="term" value="P:bacterial-type flagellum assembly"/>
    <property type="evidence" value="ECO:0007669"/>
    <property type="project" value="InterPro"/>
</dbReference>
<protein>
    <submittedName>
        <fullName evidence="5">Flagellar biosynthesis/type III secretory pathway chaperone</fullName>
    </submittedName>
</protein>
<keyword evidence="5" id="KW-0966">Cell projection</keyword>
<evidence type="ECO:0000256" key="2">
    <source>
        <dbReference type="ARBA" id="ARBA00007703"/>
    </source>
</evidence>
<accession>A0A1H1U5I1</accession>
<keyword evidence="5" id="KW-0969">Cilium</keyword>
<name>A0A1H1U5I1_9GAMM</name>
<proteinExistence type="inferred from homology"/>
<organism evidence="5 6">
    <name type="scientific">Halopseudomonas xinjiangensis</name>
    <dbReference type="NCBI Taxonomy" id="487184"/>
    <lineage>
        <taxon>Bacteria</taxon>
        <taxon>Pseudomonadati</taxon>
        <taxon>Pseudomonadota</taxon>
        <taxon>Gammaproteobacteria</taxon>
        <taxon>Pseudomonadales</taxon>
        <taxon>Pseudomonadaceae</taxon>
        <taxon>Halopseudomonas</taxon>
    </lineage>
</organism>
<keyword evidence="6" id="KW-1185">Reference proteome</keyword>
<comment type="function">
    <text evidence="1">Required for the efficient initiation of filament assembly.</text>
</comment>
<dbReference type="AlphaFoldDB" id="A0A1H1U5I1"/>
<evidence type="ECO:0000313" key="6">
    <source>
        <dbReference type="Proteomes" id="UP000243207"/>
    </source>
</evidence>
<evidence type="ECO:0000256" key="3">
    <source>
        <dbReference type="ARBA" id="ARBA00022795"/>
    </source>
</evidence>
<evidence type="ECO:0000256" key="1">
    <source>
        <dbReference type="ARBA" id="ARBA00002397"/>
    </source>
</evidence>
<keyword evidence="5" id="KW-0282">Flagellum</keyword>
<dbReference type="InterPro" id="IPR007809">
    <property type="entry name" value="FlgN-like"/>
</dbReference>
<evidence type="ECO:0000256" key="4">
    <source>
        <dbReference type="SAM" id="MobiDB-lite"/>
    </source>
</evidence>
<keyword evidence="3" id="KW-1005">Bacterial flagellum biogenesis</keyword>